<comment type="caution">
    <text evidence="2">The sequence shown here is derived from an EMBL/GenBank/DDBJ whole genome shotgun (WGS) entry which is preliminary data.</text>
</comment>
<protein>
    <recommendedName>
        <fullName evidence="4">Halobacterial output domain-containing protein</fullName>
    </recommendedName>
</protein>
<gene>
    <name evidence="2" type="ORF">ACFPFO_21890</name>
</gene>
<evidence type="ECO:0000313" key="3">
    <source>
        <dbReference type="Proteomes" id="UP001595925"/>
    </source>
</evidence>
<proteinExistence type="predicted"/>
<accession>A0ABD5QMT0</accession>
<feature type="region of interest" description="Disordered" evidence="1">
    <location>
        <begin position="1"/>
        <end position="26"/>
    </location>
</feature>
<sequence>MQAVTDGTEGRRRGDGAASSASTGVAFESAASRNRIGADGYDAVLAVGDEGSAPVTIDEVVDRVVEAEADLAGWSAVHERLYFVDLPALDAEGAIEFDSDSGLVELPKEA</sequence>
<name>A0ABD5QMT0_9EURY</name>
<dbReference type="EMBL" id="JBHSJG010000072">
    <property type="protein sequence ID" value="MFC4990352.1"/>
    <property type="molecule type" value="Genomic_DNA"/>
</dbReference>
<evidence type="ECO:0000256" key="1">
    <source>
        <dbReference type="SAM" id="MobiDB-lite"/>
    </source>
</evidence>
<dbReference type="AlphaFoldDB" id="A0ABD5QMT0"/>
<reference evidence="2 3" key="1">
    <citation type="journal article" date="2019" name="Int. J. Syst. Evol. Microbiol.">
        <title>The Global Catalogue of Microorganisms (GCM) 10K type strain sequencing project: providing services to taxonomists for standard genome sequencing and annotation.</title>
        <authorList>
            <consortium name="The Broad Institute Genomics Platform"/>
            <consortium name="The Broad Institute Genome Sequencing Center for Infectious Disease"/>
            <person name="Wu L."/>
            <person name="Ma J."/>
        </authorList>
    </citation>
    <scope>NUCLEOTIDE SEQUENCE [LARGE SCALE GENOMIC DNA]</scope>
    <source>
        <strain evidence="2 3">CGMCC 1.15824</strain>
    </source>
</reference>
<evidence type="ECO:0008006" key="4">
    <source>
        <dbReference type="Google" id="ProtNLM"/>
    </source>
</evidence>
<evidence type="ECO:0000313" key="2">
    <source>
        <dbReference type="EMBL" id="MFC4990352.1"/>
    </source>
</evidence>
<organism evidence="2 3">
    <name type="scientific">Saliphagus infecundisoli</name>
    <dbReference type="NCBI Taxonomy" id="1849069"/>
    <lineage>
        <taxon>Archaea</taxon>
        <taxon>Methanobacteriati</taxon>
        <taxon>Methanobacteriota</taxon>
        <taxon>Stenosarchaea group</taxon>
        <taxon>Halobacteria</taxon>
        <taxon>Halobacteriales</taxon>
        <taxon>Natrialbaceae</taxon>
        <taxon>Saliphagus</taxon>
    </lineage>
</organism>
<dbReference type="RefSeq" id="WP_224828672.1">
    <property type="nucleotide sequence ID" value="NZ_JAIVEF010000009.1"/>
</dbReference>
<dbReference type="Proteomes" id="UP001595925">
    <property type="component" value="Unassembled WGS sequence"/>
</dbReference>
<keyword evidence="3" id="KW-1185">Reference proteome</keyword>